<protein>
    <submittedName>
        <fullName evidence="1">Uncharacterized protein</fullName>
    </submittedName>
</protein>
<organism evidence="1 2">
    <name type="scientific">Fusarium decemcellulare</name>
    <dbReference type="NCBI Taxonomy" id="57161"/>
    <lineage>
        <taxon>Eukaryota</taxon>
        <taxon>Fungi</taxon>
        <taxon>Dikarya</taxon>
        <taxon>Ascomycota</taxon>
        <taxon>Pezizomycotina</taxon>
        <taxon>Sordariomycetes</taxon>
        <taxon>Hypocreomycetidae</taxon>
        <taxon>Hypocreales</taxon>
        <taxon>Nectriaceae</taxon>
        <taxon>Fusarium</taxon>
        <taxon>Fusarium decemcellulare species complex</taxon>
    </lineage>
</organism>
<dbReference type="Proteomes" id="UP001148629">
    <property type="component" value="Unassembled WGS sequence"/>
</dbReference>
<name>A0ACC1SHL1_9HYPO</name>
<keyword evidence="2" id="KW-1185">Reference proteome</keyword>
<sequence>MKTSAILTALSGILAFQAQGVSATCYGSGSKWPNKDEAARFAYDACYNSNGMFSGDYRSGQTKSMCPRVGQIGLLFEVQNKWDGQTLNLDNDDCYMRLKNEIYGCDHGGESTVSNWRFRWAQNFDSETDWNIVSEKRSSVNDRQVKLSRGKFLGGCSGCNGTLVVRGVKQDFDDWNLDGWSGDEFFTYMKKAGISYFPYGSTSIAILAENFHQKPWFKADSSAHGHDGYLHTEPHDVAPISNLIKDSMVSKGLPLDDDMFSHGNNAHGCGHAVRTVYQGLRTTGADFITKTPPKDNLCLMVNTHVDKVIIKNNENGEPTAVGVRVVNSEGHVLEINARKEIIVSGGAYCSPTILNRSGIGAAAELEKHGISTIVDIPGVGKNLQDHLIAFIFYETEKPGLTNDHLIHHGDGFSKSYELWKQEKTGFLSSFPFGVFAFARLDERLYDSKLWNSAPRRNGRDPMGLRPTQPNIEFFTTECYGGPKQYDSPPAEGQYAFAMIAELFAPKSRGMVSLRNRDPTTPPVVDCNYLSDPLDVEVMAEACRFGNEIIMQGAGTKNIVKGSWPPSASHHTYQTREDWVPYVRENATTCYHAAGTCAMGKPTDPNAVVDEKLRVKGVKGLRVADCSVMPVLNSGHTQMPAFGIGEKAADLIKEAWFQEAAKL</sequence>
<reference evidence="1" key="1">
    <citation type="submission" date="2022-08" db="EMBL/GenBank/DDBJ databases">
        <title>Genome Sequence of Fusarium decemcellulare.</title>
        <authorList>
            <person name="Buettner E."/>
        </authorList>
    </citation>
    <scope>NUCLEOTIDE SEQUENCE</scope>
    <source>
        <strain evidence="1">Babe19</strain>
    </source>
</reference>
<evidence type="ECO:0000313" key="1">
    <source>
        <dbReference type="EMBL" id="KAJ3539961.1"/>
    </source>
</evidence>
<proteinExistence type="predicted"/>
<dbReference type="EMBL" id="JANRMS010000432">
    <property type="protein sequence ID" value="KAJ3539961.1"/>
    <property type="molecule type" value="Genomic_DNA"/>
</dbReference>
<comment type="caution">
    <text evidence="1">The sequence shown here is derived from an EMBL/GenBank/DDBJ whole genome shotgun (WGS) entry which is preliminary data.</text>
</comment>
<accession>A0ACC1SHL1</accession>
<gene>
    <name evidence="1" type="ORF">NM208_g5273</name>
</gene>
<evidence type="ECO:0000313" key="2">
    <source>
        <dbReference type="Proteomes" id="UP001148629"/>
    </source>
</evidence>